<evidence type="ECO:0000313" key="2">
    <source>
        <dbReference type="EMBL" id="VDD84138.1"/>
    </source>
</evidence>
<dbReference type="EMBL" id="UXSR01006023">
    <property type="protein sequence ID" value="VDD84138.1"/>
    <property type="molecule type" value="Genomic_DNA"/>
</dbReference>
<dbReference type="AlphaFoldDB" id="A0A0R3UQI5"/>
<sequence>MVGRLSTSQRDSGRETKRDSTTVAATALGRANFCGLLWRGVLQHDVRHDAAVRIHPLELRNHAINAGVERLVAFCLVE</sequence>
<proteinExistence type="predicted"/>
<dbReference type="WBParaSite" id="MCU_011423-RA">
    <property type="protein sequence ID" value="MCU_011423-RA"/>
    <property type="gene ID" value="MCU_011423"/>
</dbReference>
<evidence type="ECO:0000313" key="4">
    <source>
        <dbReference type="WBParaSite" id="MCU_011423-RA"/>
    </source>
</evidence>
<organism evidence="2 3">
    <name type="scientific">Mesocestoides corti</name>
    <name type="common">Flatworm</name>
    <dbReference type="NCBI Taxonomy" id="53468"/>
    <lineage>
        <taxon>Eukaryota</taxon>
        <taxon>Metazoa</taxon>
        <taxon>Spiralia</taxon>
        <taxon>Lophotrochozoa</taxon>
        <taxon>Platyhelminthes</taxon>
        <taxon>Cestoda</taxon>
        <taxon>Eucestoda</taxon>
        <taxon>Cyclophyllidea</taxon>
        <taxon>Mesocestoididae</taxon>
        <taxon>Mesocestoides</taxon>
    </lineage>
</organism>
<reference evidence="4" key="2">
    <citation type="submission" date="2019-11" db="UniProtKB">
        <authorList>
            <consortium name="WormBaseParasite"/>
        </authorList>
    </citation>
    <scope>IDENTIFICATION</scope>
</reference>
<dbReference type="Proteomes" id="UP000267029">
    <property type="component" value="Unassembled WGS sequence"/>
</dbReference>
<gene>
    <name evidence="2" type="ORF">MCOS_LOCUS10141</name>
</gene>
<protein>
    <submittedName>
        <fullName evidence="4">OB_NTP_bind domain-containing protein</fullName>
    </submittedName>
</protein>
<feature type="region of interest" description="Disordered" evidence="1">
    <location>
        <begin position="1"/>
        <end position="21"/>
    </location>
</feature>
<evidence type="ECO:0000313" key="3">
    <source>
        <dbReference type="Proteomes" id="UP000267029"/>
    </source>
</evidence>
<feature type="compositionally biased region" description="Basic and acidic residues" evidence="1">
    <location>
        <begin position="11"/>
        <end position="20"/>
    </location>
</feature>
<keyword evidence="3" id="KW-1185">Reference proteome</keyword>
<feature type="compositionally biased region" description="Polar residues" evidence="1">
    <location>
        <begin position="1"/>
        <end position="10"/>
    </location>
</feature>
<accession>A0A0R3UQI5</accession>
<evidence type="ECO:0000256" key="1">
    <source>
        <dbReference type="SAM" id="MobiDB-lite"/>
    </source>
</evidence>
<name>A0A0R3UQI5_MESCO</name>
<reference evidence="2 3" key="1">
    <citation type="submission" date="2018-10" db="EMBL/GenBank/DDBJ databases">
        <authorList>
            <consortium name="Pathogen Informatics"/>
        </authorList>
    </citation>
    <scope>NUCLEOTIDE SEQUENCE [LARGE SCALE GENOMIC DNA]</scope>
</reference>